<accession>L1I5I6</accession>
<dbReference type="HOGENOM" id="CLU_3020729_0_0_1"/>
<proteinExistence type="predicted"/>
<reference evidence="5" key="3">
    <citation type="submission" date="2016-03" db="UniProtKB">
        <authorList>
            <consortium name="EnsemblProtists"/>
        </authorList>
    </citation>
    <scope>IDENTIFICATION</scope>
</reference>
<evidence type="ECO:0000256" key="3">
    <source>
        <dbReference type="PROSITE-ProRule" id="PRU00023"/>
    </source>
</evidence>
<gene>
    <name evidence="4" type="ORF">GUITHDRAFT_62077</name>
</gene>
<evidence type="ECO:0000256" key="2">
    <source>
        <dbReference type="ARBA" id="ARBA00023043"/>
    </source>
</evidence>
<dbReference type="Gene3D" id="1.25.40.20">
    <property type="entry name" value="Ankyrin repeat-containing domain"/>
    <property type="match status" value="1"/>
</dbReference>
<dbReference type="PANTHER" id="PTHR24171:SF8">
    <property type="entry name" value="BRCA1-ASSOCIATED RING DOMAIN PROTEIN 1"/>
    <property type="match status" value="1"/>
</dbReference>
<dbReference type="GeneID" id="17288252"/>
<dbReference type="Proteomes" id="UP000011087">
    <property type="component" value="Unassembled WGS sequence"/>
</dbReference>
<name>L1I5I6_GUITC</name>
<dbReference type="OrthoDB" id="6718656at2759"/>
<evidence type="ECO:0000313" key="6">
    <source>
        <dbReference type="Proteomes" id="UP000011087"/>
    </source>
</evidence>
<sequence>DEYGNTALHKACSQGSKECVKHLLTHGASVHCVNKAGKLPFDIAYEKLDQETCNLL</sequence>
<dbReference type="PROSITE" id="PS50297">
    <property type="entry name" value="ANK_REP_REGION"/>
    <property type="match status" value="1"/>
</dbReference>
<feature type="repeat" description="ANK" evidence="3">
    <location>
        <begin position="3"/>
        <end position="35"/>
    </location>
</feature>
<dbReference type="PROSITE" id="PS50088">
    <property type="entry name" value="ANK_REPEAT"/>
    <property type="match status" value="1"/>
</dbReference>
<dbReference type="RefSeq" id="XP_005818508.1">
    <property type="nucleotide sequence ID" value="XM_005818451.1"/>
</dbReference>
<dbReference type="SUPFAM" id="SSF48403">
    <property type="entry name" value="Ankyrin repeat"/>
    <property type="match status" value="1"/>
</dbReference>
<dbReference type="EMBL" id="JH993267">
    <property type="protein sequence ID" value="EKX31528.1"/>
    <property type="molecule type" value="Genomic_DNA"/>
</dbReference>
<reference evidence="6" key="2">
    <citation type="submission" date="2012-11" db="EMBL/GenBank/DDBJ databases">
        <authorList>
            <person name="Kuo A."/>
            <person name="Curtis B.A."/>
            <person name="Tanifuji G."/>
            <person name="Burki F."/>
            <person name="Gruber A."/>
            <person name="Irimia M."/>
            <person name="Maruyama S."/>
            <person name="Arias M.C."/>
            <person name="Ball S.G."/>
            <person name="Gile G.H."/>
            <person name="Hirakawa Y."/>
            <person name="Hopkins J.F."/>
            <person name="Rensing S.A."/>
            <person name="Schmutz J."/>
            <person name="Symeonidi A."/>
            <person name="Elias M."/>
            <person name="Eveleigh R.J."/>
            <person name="Herman E.K."/>
            <person name="Klute M.J."/>
            <person name="Nakayama T."/>
            <person name="Obornik M."/>
            <person name="Reyes-Prieto A."/>
            <person name="Armbrust E.V."/>
            <person name="Aves S.J."/>
            <person name="Beiko R.G."/>
            <person name="Coutinho P."/>
            <person name="Dacks J.B."/>
            <person name="Durnford D.G."/>
            <person name="Fast N.M."/>
            <person name="Green B.R."/>
            <person name="Grisdale C."/>
            <person name="Hempe F."/>
            <person name="Henrissat B."/>
            <person name="Hoppner M.P."/>
            <person name="Ishida K.-I."/>
            <person name="Kim E."/>
            <person name="Koreny L."/>
            <person name="Kroth P.G."/>
            <person name="Liu Y."/>
            <person name="Malik S.-B."/>
            <person name="Maier U.G."/>
            <person name="McRose D."/>
            <person name="Mock T."/>
            <person name="Neilson J.A."/>
            <person name="Onodera N.T."/>
            <person name="Poole A.M."/>
            <person name="Pritham E.J."/>
            <person name="Richards T.A."/>
            <person name="Rocap G."/>
            <person name="Roy S.W."/>
            <person name="Sarai C."/>
            <person name="Schaack S."/>
            <person name="Shirato S."/>
            <person name="Slamovits C.H."/>
            <person name="Spencer D.F."/>
            <person name="Suzuki S."/>
            <person name="Worden A.Z."/>
            <person name="Zauner S."/>
            <person name="Barry K."/>
            <person name="Bell C."/>
            <person name="Bharti A.K."/>
            <person name="Crow J.A."/>
            <person name="Grimwood J."/>
            <person name="Kramer R."/>
            <person name="Lindquist E."/>
            <person name="Lucas S."/>
            <person name="Salamov A."/>
            <person name="McFadden G.I."/>
            <person name="Lane C.E."/>
            <person name="Keeling P.J."/>
            <person name="Gray M.W."/>
            <person name="Grigoriev I.V."/>
            <person name="Archibald J.M."/>
        </authorList>
    </citation>
    <scope>NUCLEOTIDE SEQUENCE</scope>
    <source>
        <strain evidence="6">CCMP2712</strain>
    </source>
</reference>
<dbReference type="SMART" id="SM00248">
    <property type="entry name" value="ANK"/>
    <property type="match status" value="1"/>
</dbReference>
<evidence type="ECO:0000256" key="1">
    <source>
        <dbReference type="ARBA" id="ARBA00022737"/>
    </source>
</evidence>
<keyword evidence="6" id="KW-1185">Reference proteome</keyword>
<reference evidence="4 6" key="1">
    <citation type="journal article" date="2012" name="Nature">
        <title>Algal genomes reveal evolutionary mosaicism and the fate of nucleomorphs.</title>
        <authorList>
            <consortium name="DOE Joint Genome Institute"/>
            <person name="Curtis B.A."/>
            <person name="Tanifuji G."/>
            <person name="Burki F."/>
            <person name="Gruber A."/>
            <person name="Irimia M."/>
            <person name="Maruyama S."/>
            <person name="Arias M.C."/>
            <person name="Ball S.G."/>
            <person name="Gile G.H."/>
            <person name="Hirakawa Y."/>
            <person name="Hopkins J.F."/>
            <person name="Kuo A."/>
            <person name="Rensing S.A."/>
            <person name="Schmutz J."/>
            <person name="Symeonidi A."/>
            <person name="Elias M."/>
            <person name="Eveleigh R.J."/>
            <person name="Herman E.K."/>
            <person name="Klute M.J."/>
            <person name="Nakayama T."/>
            <person name="Obornik M."/>
            <person name="Reyes-Prieto A."/>
            <person name="Armbrust E.V."/>
            <person name="Aves S.J."/>
            <person name="Beiko R.G."/>
            <person name="Coutinho P."/>
            <person name="Dacks J.B."/>
            <person name="Durnford D.G."/>
            <person name="Fast N.M."/>
            <person name="Green B.R."/>
            <person name="Grisdale C.J."/>
            <person name="Hempel F."/>
            <person name="Henrissat B."/>
            <person name="Hoppner M.P."/>
            <person name="Ishida K."/>
            <person name="Kim E."/>
            <person name="Koreny L."/>
            <person name="Kroth P.G."/>
            <person name="Liu Y."/>
            <person name="Malik S.B."/>
            <person name="Maier U.G."/>
            <person name="McRose D."/>
            <person name="Mock T."/>
            <person name="Neilson J.A."/>
            <person name="Onodera N.T."/>
            <person name="Poole A.M."/>
            <person name="Pritham E.J."/>
            <person name="Richards T.A."/>
            <person name="Rocap G."/>
            <person name="Roy S.W."/>
            <person name="Sarai C."/>
            <person name="Schaack S."/>
            <person name="Shirato S."/>
            <person name="Slamovits C.H."/>
            <person name="Spencer D.F."/>
            <person name="Suzuki S."/>
            <person name="Worden A.Z."/>
            <person name="Zauner S."/>
            <person name="Barry K."/>
            <person name="Bell C."/>
            <person name="Bharti A.K."/>
            <person name="Crow J.A."/>
            <person name="Grimwood J."/>
            <person name="Kramer R."/>
            <person name="Lindquist E."/>
            <person name="Lucas S."/>
            <person name="Salamov A."/>
            <person name="McFadden G.I."/>
            <person name="Lane C.E."/>
            <person name="Keeling P.J."/>
            <person name="Gray M.W."/>
            <person name="Grigoriev I.V."/>
            <person name="Archibald J.M."/>
        </authorList>
    </citation>
    <scope>NUCLEOTIDE SEQUENCE</scope>
    <source>
        <strain evidence="4 6">CCMP2712</strain>
    </source>
</reference>
<feature type="non-terminal residue" evidence="4">
    <location>
        <position position="56"/>
    </location>
</feature>
<evidence type="ECO:0000313" key="4">
    <source>
        <dbReference type="EMBL" id="EKX31528.1"/>
    </source>
</evidence>
<dbReference type="InterPro" id="IPR002110">
    <property type="entry name" value="Ankyrin_rpt"/>
</dbReference>
<dbReference type="PaxDb" id="55529-EKX31528"/>
<dbReference type="KEGG" id="gtt:GUITHDRAFT_62077"/>
<protein>
    <submittedName>
        <fullName evidence="4 5">Uncharacterized protein</fullName>
    </submittedName>
</protein>
<dbReference type="AlphaFoldDB" id="L1I5I6"/>
<dbReference type="InterPro" id="IPR036770">
    <property type="entry name" value="Ankyrin_rpt-contain_sf"/>
</dbReference>
<feature type="non-terminal residue" evidence="4">
    <location>
        <position position="1"/>
    </location>
</feature>
<keyword evidence="1" id="KW-0677">Repeat</keyword>
<dbReference type="GO" id="GO:0085020">
    <property type="term" value="P:protein K6-linked ubiquitination"/>
    <property type="evidence" value="ECO:0007669"/>
    <property type="project" value="TreeGrafter"/>
</dbReference>
<dbReference type="EnsemblProtists" id="EKX31528">
    <property type="protein sequence ID" value="EKX31528"/>
    <property type="gene ID" value="GUITHDRAFT_62077"/>
</dbReference>
<organism evidence="4">
    <name type="scientific">Guillardia theta (strain CCMP2712)</name>
    <name type="common">Cryptophyte</name>
    <dbReference type="NCBI Taxonomy" id="905079"/>
    <lineage>
        <taxon>Eukaryota</taxon>
        <taxon>Cryptophyceae</taxon>
        <taxon>Pyrenomonadales</taxon>
        <taxon>Geminigeraceae</taxon>
        <taxon>Guillardia</taxon>
    </lineage>
</organism>
<keyword evidence="2 3" id="KW-0040">ANK repeat</keyword>
<evidence type="ECO:0000313" key="5">
    <source>
        <dbReference type="EnsemblProtists" id="EKX31528"/>
    </source>
</evidence>
<dbReference type="GO" id="GO:0004842">
    <property type="term" value="F:ubiquitin-protein transferase activity"/>
    <property type="evidence" value="ECO:0007669"/>
    <property type="project" value="TreeGrafter"/>
</dbReference>
<dbReference type="PANTHER" id="PTHR24171">
    <property type="entry name" value="ANKYRIN REPEAT DOMAIN-CONTAINING PROTEIN 39-RELATED"/>
    <property type="match status" value="1"/>
</dbReference>
<dbReference type="Pfam" id="PF13857">
    <property type="entry name" value="Ank_5"/>
    <property type="match status" value="1"/>
</dbReference>